<dbReference type="Proteomes" id="UP001163550">
    <property type="component" value="Chromosome"/>
</dbReference>
<dbReference type="InterPro" id="IPR006637">
    <property type="entry name" value="ChW"/>
</dbReference>
<name>A0ABY6HGJ6_9FIRM</name>
<dbReference type="RefSeq" id="WP_263992994.1">
    <property type="nucleotide sequence ID" value="NZ_CP087994.1"/>
</dbReference>
<dbReference type="SMART" id="SM00728">
    <property type="entry name" value="ChW"/>
    <property type="match status" value="3"/>
</dbReference>
<reference evidence="2" key="1">
    <citation type="submission" date="2021-11" db="EMBL/GenBank/DDBJ databases">
        <title>Isoprene-degrading acetogen.</title>
        <authorList>
            <person name="Yang Y."/>
            <person name="Jin H."/>
            <person name="Yan J."/>
        </authorList>
    </citation>
    <scope>NUCLEOTIDE SEQUENCE</scope>
    <source>
        <strain evidence="2">Berkeley</strain>
    </source>
</reference>
<keyword evidence="3" id="KW-1185">Reference proteome</keyword>
<protein>
    <recommendedName>
        <fullName evidence="4">Clostridial hydrophobic W</fullName>
    </recommendedName>
</protein>
<evidence type="ECO:0008006" key="4">
    <source>
        <dbReference type="Google" id="ProtNLM"/>
    </source>
</evidence>
<dbReference type="EMBL" id="CP087994">
    <property type="protein sequence ID" value="UYO63666.1"/>
    <property type="molecule type" value="Genomic_DNA"/>
</dbReference>
<evidence type="ECO:0000313" key="3">
    <source>
        <dbReference type="Proteomes" id="UP001163550"/>
    </source>
</evidence>
<evidence type="ECO:0000256" key="1">
    <source>
        <dbReference type="SAM" id="SignalP"/>
    </source>
</evidence>
<accession>A0ABY6HGJ6</accession>
<gene>
    <name evidence="2" type="ORF">LNN31_04340</name>
</gene>
<feature type="chain" id="PRO_5046133035" description="Clostridial hydrophobic W" evidence="1">
    <location>
        <begin position="26"/>
        <end position="603"/>
    </location>
</feature>
<proteinExistence type="predicted"/>
<dbReference type="Gene3D" id="1.20.1270.90">
    <property type="entry name" value="AF1782-like"/>
    <property type="match status" value="2"/>
</dbReference>
<organism evidence="2 3">
    <name type="scientific">Acetobacterium wieringae</name>
    <dbReference type="NCBI Taxonomy" id="52694"/>
    <lineage>
        <taxon>Bacteria</taxon>
        <taxon>Bacillati</taxon>
        <taxon>Bacillota</taxon>
        <taxon>Clostridia</taxon>
        <taxon>Eubacteriales</taxon>
        <taxon>Eubacteriaceae</taxon>
        <taxon>Acetobacterium</taxon>
    </lineage>
</organism>
<sequence>MRKMMVSMISAMLMFAMVFSTSVLAADDDVTTLEGIGVTYRTHVQYVGWEKDWAKNGDMAGTEGQSLRLEGVQIKLLGDNLPEGAGIEYRTHVQNLGWETTWAKDGTSAGTEGKSLRLEGIQIRLVNMPDDYSVQYRTHVQNEGWETEWAKDGETAGTEGKSYRLEGLEVKIVKLSADLTAYNAALSAVSQADYTVGSWAVYQTVVAANVVTGDDLQTEVDAATANIIAAQKNLVKLADLTNYNAAVAAVTEDQVKSGWAVYKAVLDSNVMTNQNTQAQVDTATAAILAAQKNLVLYANMTAFNQAIALYVSYGADANNTPYTTASWDAYTAQCELYGTLTEGKWVYDSISKNNSQATVDAATANINKYIAKLANAADLTAFNAVKAIKITDGPYTTASFTAYTNDARVKTITDIPTATLKGYTQAVVDGYKNTLLALQAELLIKGSDLTAYNAVLAKVKQVDYTTVSWSIYQAVVTANVVTADNTQAKVDAATAVINAAQEDLILSSAYIVANAKVDSAHFEVQNVGDNIITRAKELITAAGFDASRYVVTFTRMDNGTAKIDATTGLISGIGDGTAIVTFTITPVDGAAASTTAPLVLVLS</sequence>
<evidence type="ECO:0000313" key="2">
    <source>
        <dbReference type="EMBL" id="UYO63666.1"/>
    </source>
</evidence>
<feature type="signal peptide" evidence="1">
    <location>
        <begin position="1"/>
        <end position="25"/>
    </location>
</feature>
<dbReference type="Pfam" id="PF07538">
    <property type="entry name" value="ChW"/>
    <property type="match status" value="3"/>
</dbReference>
<keyword evidence="1" id="KW-0732">Signal</keyword>